<dbReference type="Proteomes" id="UP000288805">
    <property type="component" value="Unassembled WGS sequence"/>
</dbReference>
<dbReference type="PANTHER" id="PTHR31149:SF10">
    <property type="entry name" value="OS05G0100900 PROTEIN"/>
    <property type="match status" value="1"/>
</dbReference>
<dbReference type="EMBL" id="QGNW01000005">
    <property type="protein sequence ID" value="RVX21579.1"/>
    <property type="molecule type" value="Genomic_DNA"/>
</dbReference>
<evidence type="ECO:0000313" key="4">
    <source>
        <dbReference type="Proteomes" id="UP000288805"/>
    </source>
</evidence>
<organism evidence="3 4">
    <name type="scientific">Vitis vinifera</name>
    <name type="common">Grape</name>
    <dbReference type="NCBI Taxonomy" id="29760"/>
    <lineage>
        <taxon>Eukaryota</taxon>
        <taxon>Viridiplantae</taxon>
        <taxon>Streptophyta</taxon>
        <taxon>Embryophyta</taxon>
        <taxon>Tracheophyta</taxon>
        <taxon>Spermatophyta</taxon>
        <taxon>Magnoliopsida</taxon>
        <taxon>eudicotyledons</taxon>
        <taxon>Gunneridae</taxon>
        <taxon>Pentapetalae</taxon>
        <taxon>rosids</taxon>
        <taxon>Vitales</taxon>
        <taxon>Vitaceae</taxon>
        <taxon>Viteae</taxon>
        <taxon>Vitis</taxon>
    </lineage>
</organism>
<comment type="caution">
    <text evidence="3">The sequence shown here is derived from an EMBL/GenBank/DDBJ whole genome shotgun (WGS) entry which is preliminary data.</text>
</comment>
<feature type="compositionally biased region" description="Basic and acidic residues" evidence="1">
    <location>
        <begin position="31"/>
        <end position="43"/>
    </location>
</feature>
<dbReference type="InterPro" id="IPR056284">
    <property type="entry name" value="AIR9-like_A9"/>
</dbReference>
<proteinExistence type="predicted"/>
<sequence length="299" mass="33858">MFKNWRNAHGPSWSWNSAAQEVPAQITSTHGDSRATRYSEETASKQVTFSDPVSSTEMDDPDAEGHQTEREPSTNWVSGSSPYTAPLEDPSSYSPYLPPVLEEPSSSFSEAADDDPLPAIRDLQIAGDALPGQELQACGYSINGTTSCNFEWVRHLEDGSVNYIDGAKQPNYLVTADDVDTYLAIEVQPLDHRMRKVVSLSIMESLALCWMRRGKMPFRFENMWLEVEEFKYMAGNWWVSYTVRGLYSHILATKLKVLKQDLKTWNGEGRETVVSDEENEARRKAMEEYSKWATMEDIS</sequence>
<gene>
    <name evidence="3" type="ORF">CK203_002333</name>
</gene>
<accession>A0A438KK53</accession>
<feature type="region of interest" description="Disordered" evidence="1">
    <location>
        <begin position="1"/>
        <end position="114"/>
    </location>
</feature>
<evidence type="ECO:0000259" key="2">
    <source>
        <dbReference type="Pfam" id="PF23197"/>
    </source>
</evidence>
<evidence type="ECO:0000256" key="1">
    <source>
        <dbReference type="SAM" id="MobiDB-lite"/>
    </source>
</evidence>
<feature type="compositionally biased region" description="Low complexity" evidence="1">
    <location>
        <begin position="86"/>
        <end position="102"/>
    </location>
</feature>
<feature type="compositionally biased region" description="Polar residues" evidence="1">
    <location>
        <begin position="13"/>
        <end position="30"/>
    </location>
</feature>
<dbReference type="PANTHER" id="PTHR31149">
    <property type="entry name" value="EXPRESSED PROTEIN"/>
    <property type="match status" value="1"/>
</dbReference>
<dbReference type="AlphaFoldDB" id="A0A438KK53"/>
<feature type="compositionally biased region" description="Polar residues" evidence="1">
    <location>
        <begin position="73"/>
        <end position="83"/>
    </location>
</feature>
<dbReference type="FunFam" id="2.60.40.2700:FF:000001">
    <property type="entry name" value="Transmembrane protein"/>
    <property type="match status" value="1"/>
</dbReference>
<evidence type="ECO:0000313" key="3">
    <source>
        <dbReference type="EMBL" id="RVX21579.1"/>
    </source>
</evidence>
<feature type="compositionally biased region" description="Basic and acidic residues" evidence="1">
    <location>
        <begin position="63"/>
        <end position="72"/>
    </location>
</feature>
<name>A0A438KK53_VITVI</name>
<reference evidence="3 4" key="1">
    <citation type="journal article" date="2018" name="PLoS Genet.">
        <title>Population sequencing reveals clonal diversity and ancestral inbreeding in the grapevine cultivar Chardonnay.</title>
        <authorList>
            <person name="Roach M.J."/>
            <person name="Johnson D.L."/>
            <person name="Bohlmann J."/>
            <person name="van Vuuren H.J."/>
            <person name="Jones S.J."/>
            <person name="Pretorius I.S."/>
            <person name="Schmidt S.A."/>
            <person name="Borneman A.R."/>
        </authorList>
    </citation>
    <scope>NUCLEOTIDE SEQUENCE [LARGE SCALE GENOMIC DNA]</scope>
    <source>
        <strain evidence="4">cv. Chardonnay</strain>
        <tissue evidence="3">Leaf</tissue>
    </source>
</reference>
<feature type="domain" description="AIR9-like A9" evidence="2">
    <location>
        <begin position="120"/>
        <end position="190"/>
    </location>
</feature>
<dbReference type="Pfam" id="PF23197">
    <property type="entry name" value="IG_AIR9"/>
    <property type="match status" value="1"/>
</dbReference>
<dbReference type="Gene3D" id="2.60.40.2700">
    <property type="match status" value="1"/>
</dbReference>
<feature type="compositionally biased region" description="Polar residues" evidence="1">
    <location>
        <begin position="44"/>
        <end position="56"/>
    </location>
</feature>
<protein>
    <recommendedName>
        <fullName evidence="2">AIR9-like A9 domain-containing protein</fullName>
    </recommendedName>
</protein>